<evidence type="ECO:0000313" key="2">
    <source>
        <dbReference type="EMBL" id="GAA2093724.1"/>
    </source>
</evidence>
<dbReference type="RefSeq" id="WP_344532719.1">
    <property type="nucleotide sequence ID" value="NZ_BAAAPE010000015.1"/>
</dbReference>
<accession>A0ABP5I4A2</accession>
<dbReference type="InterPro" id="IPR021741">
    <property type="entry name" value="DUF3311"/>
</dbReference>
<keyword evidence="1" id="KW-0812">Transmembrane</keyword>
<proteinExistence type="predicted"/>
<evidence type="ECO:0008006" key="4">
    <source>
        <dbReference type="Google" id="ProtNLM"/>
    </source>
</evidence>
<sequence>MPHDDPLDGLPRIRAPRPALWLLLVPAVLYCAAPLVANRVEPRILGVPFLLAWVIGATVVSPLVIWLVARLDPAYAKGSVEPLPVDDDAHAEGER</sequence>
<reference evidence="3" key="1">
    <citation type="journal article" date="2019" name="Int. J. Syst. Evol. Microbiol.">
        <title>The Global Catalogue of Microorganisms (GCM) 10K type strain sequencing project: providing services to taxonomists for standard genome sequencing and annotation.</title>
        <authorList>
            <consortium name="The Broad Institute Genomics Platform"/>
            <consortium name="The Broad Institute Genome Sequencing Center for Infectious Disease"/>
            <person name="Wu L."/>
            <person name="Ma J."/>
        </authorList>
    </citation>
    <scope>NUCLEOTIDE SEQUENCE [LARGE SCALE GENOMIC DNA]</scope>
    <source>
        <strain evidence="3">JCM 15478</strain>
    </source>
</reference>
<keyword evidence="3" id="KW-1185">Reference proteome</keyword>
<feature type="transmembrane region" description="Helical" evidence="1">
    <location>
        <begin position="49"/>
        <end position="69"/>
    </location>
</feature>
<protein>
    <recommendedName>
        <fullName evidence="4">DUF3311 domain-containing protein</fullName>
    </recommendedName>
</protein>
<dbReference type="Pfam" id="PF11755">
    <property type="entry name" value="DUF3311"/>
    <property type="match status" value="1"/>
</dbReference>
<dbReference type="EMBL" id="BAAAPE010000015">
    <property type="protein sequence ID" value="GAA2093724.1"/>
    <property type="molecule type" value="Genomic_DNA"/>
</dbReference>
<evidence type="ECO:0000313" key="3">
    <source>
        <dbReference type="Proteomes" id="UP001500016"/>
    </source>
</evidence>
<gene>
    <name evidence="2" type="ORF">GCM10009801_61140</name>
</gene>
<organism evidence="2 3">
    <name type="scientific">Streptomyces albiaxialis</name>
    <dbReference type="NCBI Taxonomy" id="329523"/>
    <lineage>
        <taxon>Bacteria</taxon>
        <taxon>Bacillati</taxon>
        <taxon>Actinomycetota</taxon>
        <taxon>Actinomycetes</taxon>
        <taxon>Kitasatosporales</taxon>
        <taxon>Streptomycetaceae</taxon>
        <taxon>Streptomyces</taxon>
    </lineage>
</organism>
<keyword evidence="1" id="KW-1133">Transmembrane helix</keyword>
<dbReference type="Proteomes" id="UP001500016">
    <property type="component" value="Unassembled WGS sequence"/>
</dbReference>
<feature type="transmembrane region" description="Helical" evidence="1">
    <location>
        <begin position="20"/>
        <end position="37"/>
    </location>
</feature>
<name>A0ABP5I4A2_9ACTN</name>
<keyword evidence="1" id="KW-0472">Membrane</keyword>
<comment type="caution">
    <text evidence="2">The sequence shown here is derived from an EMBL/GenBank/DDBJ whole genome shotgun (WGS) entry which is preliminary data.</text>
</comment>
<evidence type="ECO:0000256" key="1">
    <source>
        <dbReference type="SAM" id="Phobius"/>
    </source>
</evidence>